<feature type="compositionally biased region" description="Basic and acidic residues" evidence="1">
    <location>
        <begin position="213"/>
        <end position="263"/>
    </location>
</feature>
<feature type="compositionally biased region" description="Basic and acidic residues" evidence="1">
    <location>
        <begin position="158"/>
        <end position="175"/>
    </location>
</feature>
<protein>
    <submittedName>
        <fullName evidence="2">Uncharacterized protein</fullName>
    </submittedName>
</protein>
<gene>
    <name evidence="2" type="ORF">Tco_0749170</name>
</gene>
<feature type="compositionally biased region" description="Basic residues" evidence="1">
    <location>
        <begin position="44"/>
        <end position="57"/>
    </location>
</feature>
<sequence>MHGSQGSAEERCKWSEGGGAAQGGSEGRRGHSRRNRTPDTMSKNRGKCCKSAVRQRRQTAVTQENRDEHSTRREISRERRGTPEGQQELAKKKVDASTRSRASENRSPYKKCGTHVRSGPERRRVESQSEEVSRQREVGTSERAKSTGGREGTSGKQAGERRSCDKTRRKVEVKPKRAQYAESKRDITSRAERARSTAVDLQERARQRRKRTGRAEGDENTRQEKYGRTEEDAGRNGREAMRESRRTVRDESKRWKSREETVA</sequence>
<reference evidence="2" key="2">
    <citation type="submission" date="2022-01" db="EMBL/GenBank/DDBJ databases">
        <authorList>
            <person name="Yamashiro T."/>
            <person name="Shiraishi A."/>
            <person name="Satake H."/>
            <person name="Nakayama K."/>
        </authorList>
    </citation>
    <scope>NUCLEOTIDE SEQUENCE</scope>
</reference>
<feature type="compositionally biased region" description="Gly residues" evidence="1">
    <location>
        <begin position="16"/>
        <end position="25"/>
    </location>
</feature>
<feature type="compositionally biased region" description="Basic and acidic residues" evidence="1">
    <location>
        <begin position="64"/>
        <end position="82"/>
    </location>
</feature>
<feature type="region of interest" description="Disordered" evidence="1">
    <location>
        <begin position="1"/>
        <end position="263"/>
    </location>
</feature>
<reference evidence="2" key="1">
    <citation type="journal article" date="2022" name="Int. J. Mol. Sci.">
        <title>Draft Genome of Tanacetum Coccineum: Genomic Comparison of Closely Related Tanacetum-Family Plants.</title>
        <authorList>
            <person name="Yamashiro T."/>
            <person name="Shiraishi A."/>
            <person name="Nakayama K."/>
            <person name="Satake H."/>
        </authorList>
    </citation>
    <scope>NUCLEOTIDE SEQUENCE</scope>
</reference>
<evidence type="ECO:0000313" key="2">
    <source>
        <dbReference type="EMBL" id="GJS82629.1"/>
    </source>
</evidence>
<organism evidence="2 3">
    <name type="scientific">Tanacetum coccineum</name>
    <dbReference type="NCBI Taxonomy" id="301880"/>
    <lineage>
        <taxon>Eukaryota</taxon>
        <taxon>Viridiplantae</taxon>
        <taxon>Streptophyta</taxon>
        <taxon>Embryophyta</taxon>
        <taxon>Tracheophyta</taxon>
        <taxon>Spermatophyta</taxon>
        <taxon>Magnoliopsida</taxon>
        <taxon>eudicotyledons</taxon>
        <taxon>Gunneridae</taxon>
        <taxon>Pentapetalae</taxon>
        <taxon>asterids</taxon>
        <taxon>campanulids</taxon>
        <taxon>Asterales</taxon>
        <taxon>Asteraceae</taxon>
        <taxon>Asteroideae</taxon>
        <taxon>Anthemideae</taxon>
        <taxon>Anthemidinae</taxon>
        <taxon>Tanacetum</taxon>
    </lineage>
</organism>
<feature type="compositionally biased region" description="Basic and acidic residues" evidence="1">
    <location>
        <begin position="182"/>
        <end position="205"/>
    </location>
</feature>
<feature type="compositionally biased region" description="Basic and acidic residues" evidence="1">
    <location>
        <begin position="118"/>
        <end position="145"/>
    </location>
</feature>
<evidence type="ECO:0000313" key="3">
    <source>
        <dbReference type="Proteomes" id="UP001151760"/>
    </source>
</evidence>
<evidence type="ECO:0000256" key="1">
    <source>
        <dbReference type="SAM" id="MobiDB-lite"/>
    </source>
</evidence>
<keyword evidence="3" id="KW-1185">Reference proteome</keyword>
<accession>A0ABQ4YXM8</accession>
<proteinExistence type="predicted"/>
<name>A0ABQ4YXM8_9ASTR</name>
<comment type="caution">
    <text evidence="2">The sequence shown here is derived from an EMBL/GenBank/DDBJ whole genome shotgun (WGS) entry which is preliminary data.</text>
</comment>
<dbReference type="EMBL" id="BQNB010010838">
    <property type="protein sequence ID" value="GJS82629.1"/>
    <property type="molecule type" value="Genomic_DNA"/>
</dbReference>
<dbReference type="Proteomes" id="UP001151760">
    <property type="component" value="Unassembled WGS sequence"/>
</dbReference>
<feature type="compositionally biased region" description="Basic and acidic residues" evidence="1">
    <location>
        <begin position="89"/>
        <end position="104"/>
    </location>
</feature>